<dbReference type="RefSeq" id="WP_219314703.1">
    <property type="nucleotide sequence ID" value="NZ_FOIT01000008.1"/>
</dbReference>
<dbReference type="InterPro" id="IPR016195">
    <property type="entry name" value="Pol/histidinol_Pase-like"/>
</dbReference>
<evidence type="ECO:0000313" key="1">
    <source>
        <dbReference type="EMBL" id="SEW19574.1"/>
    </source>
</evidence>
<dbReference type="Proteomes" id="UP000243605">
    <property type="component" value="Unassembled WGS sequence"/>
</dbReference>
<dbReference type="Gene3D" id="3.20.20.140">
    <property type="entry name" value="Metal-dependent hydrolases"/>
    <property type="match status" value="1"/>
</dbReference>
<evidence type="ECO:0008006" key="3">
    <source>
        <dbReference type="Google" id="ProtNLM"/>
    </source>
</evidence>
<reference evidence="1 2" key="1">
    <citation type="submission" date="2016-10" db="EMBL/GenBank/DDBJ databases">
        <authorList>
            <person name="Varghese N."/>
            <person name="Submissions S."/>
        </authorList>
    </citation>
    <scope>NUCLEOTIDE SEQUENCE [LARGE SCALE GENOMIC DNA]</scope>
    <source>
        <strain evidence="1 2">IBRC-M10081</strain>
    </source>
</reference>
<protein>
    <recommendedName>
        <fullName evidence="3">Histidinol-phosphatase</fullName>
    </recommendedName>
</protein>
<dbReference type="AlphaFoldDB" id="A0A662Z5I7"/>
<dbReference type="Gene3D" id="3.40.50.300">
    <property type="entry name" value="P-loop containing nucleotide triphosphate hydrolases"/>
    <property type="match status" value="2"/>
</dbReference>
<sequence length="862" mass="99530">MFISGTKWVRADFHLHTKADKEFAYDGEQDRFVSDYVHKLKKENIGIGVITNHNKFDLNEFKGLKKRAKRENITILPGVELSVKEGANALHCLIVFKEEEWIDGNSEDINKFLDEVFKGIKNRGNENTRCNEDLDGTVKVLDSYNKNYFILMAHIEDKNGFLKECNGGLIRSLSSNSWFKEKVLGFQKGRTRDKMEQLEEWMGYKLAYIEGSDCKNIDQIGKGEKSFIKIGNGNFDSVLLALMDYENRVSLSEKEYHHGHIKSIEFIGGKMDNQKVNLSPELNSLIGTRGSGKSSIIEAIRYSLDLQPSTVDEEYKTEVVKNLLHAGGQVIIELQDNHNNNYKIKRILGKPLHVLNENDEDLGVNVNSILHTPLYFGQKDLSYMKNGFELDLLDKLVGEKINHFESDLKDIHEELEDQFTQLFSLNDKIENLPQLSKDLADVKHKIKIFEKNGITNKLTRQLNFQSDERNIENVHNHIYQFKKEIEKLLDSPNLKELNKLQDLESLETPELFDNLLVEVSRVNAVKREIQEIMVKVESSSKQTKKYLKDIQELISSHEENFASIKREINIPNLNPDDFPILKTKEDKLKIEIDQVSIQEETKGDIKSKIRSTLDERNRLLLQEFNVYKDEIEKINTDQNSLELSIDFKGNKEVFQDKLIQSFKGSNIKYSTYQSMSNTYSDFLAFLVDVLLEDSKEISSLVSDAQLLKLKEMIENNYKEYLSFRTPNKIDIKYHGKPITKHSIGQRASALVLFILSQRDNNLIMIDQPEDDLDNQVIYNEIITKIKERKPEVQFIFATHNANIPVLGDSEQVIAVSYDEEQISTKIGSIDDKDIQNKIVDIMEGGQEAFNKRTQIYNLWKID</sequence>
<accession>A0A662Z5I7</accession>
<keyword evidence="2" id="KW-1185">Reference proteome</keyword>
<dbReference type="SUPFAM" id="SSF52540">
    <property type="entry name" value="P-loop containing nucleoside triphosphate hydrolases"/>
    <property type="match status" value="1"/>
</dbReference>
<name>A0A662Z5I7_9STAP</name>
<dbReference type="SUPFAM" id="SSF89550">
    <property type="entry name" value="PHP domain-like"/>
    <property type="match status" value="1"/>
</dbReference>
<gene>
    <name evidence="1" type="ORF">SAMN05192557_2098</name>
</gene>
<evidence type="ECO:0000313" key="2">
    <source>
        <dbReference type="Proteomes" id="UP000243605"/>
    </source>
</evidence>
<dbReference type="InterPro" id="IPR027417">
    <property type="entry name" value="P-loop_NTPase"/>
</dbReference>
<proteinExistence type="predicted"/>
<dbReference type="EMBL" id="FOIT01000008">
    <property type="protein sequence ID" value="SEW19574.1"/>
    <property type="molecule type" value="Genomic_DNA"/>
</dbReference>
<organism evidence="1 2">
    <name type="scientific">Aliicoccus persicus</name>
    <dbReference type="NCBI Taxonomy" id="930138"/>
    <lineage>
        <taxon>Bacteria</taxon>
        <taxon>Bacillati</taxon>
        <taxon>Bacillota</taxon>
        <taxon>Bacilli</taxon>
        <taxon>Bacillales</taxon>
        <taxon>Staphylococcaceae</taxon>
        <taxon>Aliicoccus</taxon>
    </lineage>
</organism>
<dbReference type="NCBIfam" id="NF045780">
    <property type="entry name" value="TrlF_fam_ATP"/>
    <property type="match status" value="1"/>
</dbReference>
<dbReference type="InterPro" id="IPR054787">
    <property type="entry name" value="TrlF_ATPase"/>
</dbReference>